<name>A0ABP8EB99_9FLAO</name>
<accession>A0ABP8EB99</accession>
<comment type="caution">
    <text evidence="2">The sequence shown here is derived from an EMBL/GenBank/DDBJ whole genome shotgun (WGS) entry which is preliminary data.</text>
</comment>
<evidence type="ECO:0000313" key="2">
    <source>
        <dbReference type="EMBL" id="GAA4269381.1"/>
    </source>
</evidence>
<evidence type="ECO:0000313" key="3">
    <source>
        <dbReference type="Proteomes" id="UP001500027"/>
    </source>
</evidence>
<feature type="chain" id="PRO_5047124441" evidence="1">
    <location>
        <begin position="19"/>
        <end position="155"/>
    </location>
</feature>
<keyword evidence="1" id="KW-0732">Signal</keyword>
<organism evidence="2 3">
    <name type="scientific">Hyunsoonleella aestuarii</name>
    <dbReference type="NCBI Taxonomy" id="912802"/>
    <lineage>
        <taxon>Bacteria</taxon>
        <taxon>Pseudomonadati</taxon>
        <taxon>Bacteroidota</taxon>
        <taxon>Flavobacteriia</taxon>
        <taxon>Flavobacteriales</taxon>
        <taxon>Flavobacteriaceae</taxon>
    </lineage>
</organism>
<dbReference type="RefSeq" id="WP_139000709.1">
    <property type="nucleotide sequence ID" value="NZ_BAABAV010000001.1"/>
</dbReference>
<feature type="signal peptide" evidence="1">
    <location>
        <begin position="1"/>
        <end position="18"/>
    </location>
</feature>
<dbReference type="EMBL" id="BAABAV010000001">
    <property type="protein sequence ID" value="GAA4269381.1"/>
    <property type="molecule type" value="Genomic_DNA"/>
</dbReference>
<evidence type="ECO:0000256" key="1">
    <source>
        <dbReference type="SAM" id="SignalP"/>
    </source>
</evidence>
<dbReference type="Proteomes" id="UP001500027">
    <property type="component" value="Unassembled WGS sequence"/>
</dbReference>
<reference evidence="3" key="1">
    <citation type="journal article" date="2019" name="Int. J. Syst. Evol. Microbiol.">
        <title>The Global Catalogue of Microorganisms (GCM) 10K type strain sequencing project: providing services to taxonomists for standard genome sequencing and annotation.</title>
        <authorList>
            <consortium name="The Broad Institute Genomics Platform"/>
            <consortium name="The Broad Institute Genome Sequencing Center for Infectious Disease"/>
            <person name="Wu L."/>
            <person name="Ma J."/>
        </authorList>
    </citation>
    <scope>NUCLEOTIDE SEQUENCE [LARGE SCALE GENOMIC DNA]</scope>
    <source>
        <strain evidence="3">JCM 17452</strain>
    </source>
</reference>
<protein>
    <submittedName>
        <fullName evidence="2">Uncharacterized protein</fullName>
    </submittedName>
</protein>
<sequence length="155" mass="17777">MIRLSIILSLFLTASASATINNIASDYNTFPDYNISCTFIDAGCELLNDDFDLVEVEEEVMIPFNTLSYLPKGFNPLKGKDDLDWSKIELIDVMEEVDLLIDTKAYLPKNFNPLKGLHDINWNDFDLIEIEEELELNFNIEDYLPNNFCSYQGMA</sequence>
<proteinExistence type="predicted"/>
<gene>
    <name evidence="2" type="ORF">GCM10022257_14820</name>
</gene>
<keyword evidence="3" id="KW-1185">Reference proteome</keyword>